<evidence type="ECO:0000259" key="8">
    <source>
        <dbReference type="Pfam" id="PF00082"/>
    </source>
</evidence>
<evidence type="ECO:0000256" key="3">
    <source>
        <dbReference type="ARBA" id="ARBA00022729"/>
    </source>
</evidence>
<comment type="caution">
    <text evidence="6">Lacks conserved residue(s) required for the propagation of feature annotation.</text>
</comment>
<feature type="region of interest" description="Disordered" evidence="7">
    <location>
        <begin position="678"/>
        <end position="697"/>
    </location>
</feature>
<dbReference type="Pfam" id="PF06280">
    <property type="entry name" value="fn3_5"/>
    <property type="match status" value="1"/>
</dbReference>
<keyword evidence="4" id="KW-0378">Hydrolase</keyword>
<sequence length="697" mass="72077">MADLRQRGAADQRFLLSTLPGHVPTQTHHGGCPPAGAARRAGWRGAGRRRRRLRSHRHPDRRARQCARRPAGGSRRASRRPSRGRPRAATDDLLIAALDQAAADGVDVVNLSLGVKGKRSSDVLALAVNRLVESGVPVAVAVGNGYAGPFNAGSPAVADGAIAVGSTYSSRYPYLAFTLDDGSAAPVPYEVSGRGPATPASGGAEATAIVASCDPLPAGSLAGRIAVFTPAAGGYTCRPMDVARTAAAAGAVAGIYHNPATAPDVIAGQPCCGSSPIPVVNIRETDARRILAAPAGTRLTWGAYAGSPLGADLAGLMDQGSSWGPGNELEFKPDIAAPGGYIFSALPRGLNWYGVNSGTSMAAPHVAGVVALLLQAHPGLTPAEVRAALQNTATPLALTGDRRRGPHPVAQQGAGRVDAVAALAAVSGRRAAASPSRLALGDLEGREEIRRITVHNPTDHPATYVVGHRAAISAAPPYTSYWQPLDAAGEVTVEGRSEFSVPAGGSTSVTVHLRQPAEVPVGTLFGGWVEFTRAGADSPEIRVPYLGLAGDYDAVSAINPTFTAVNTKLDNPALRPGYFSFGKNLPISVDRTDTGTANDAAWVMLSHGHPLLERLRLEVLDASGAVVATPYDASWVARNSGAGTGVEFYRWDATLADGAPAPAGTYRLRLVFDKASGDPDRAPGTETWTSPEVTVIR</sequence>
<feature type="domain" description="Peptidase S8/S53" evidence="8">
    <location>
        <begin position="89"/>
        <end position="415"/>
    </location>
</feature>
<evidence type="ECO:0000259" key="9">
    <source>
        <dbReference type="Pfam" id="PF06280"/>
    </source>
</evidence>
<evidence type="ECO:0008006" key="12">
    <source>
        <dbReference type="Google" id="ProtNLM"/>
    </source>
</evidence>
<dbReference type="InterPro" id="IPR023828">
    <property type="entry name" value="Peptidase_S8_Ser-AS"/>
</dbReference>
<proteinExistence type="inferred from homology"/>
<feature type="compositionally biased region" description="Low complexity" evidence="7">
    <location>
        <begin position="28"/>
        <end position="40"/>
    </location>
</feature>
<comment type="similarity">
    <text evidence="1 6">Belongs to the peptidase S8 family.</text>
</comment>
<feature type="compositionally biased region" description="Polar residues" evidence="7">
    <location>
        <begin position="686"/>
        <end position="697"/>
    </location>
</feature>
<keyword evidence="5" id="KW-0720">Serine protease</keyword>
<dbReference type="Gene3D" id="2.60.40.1710">
    <property type="entry name" value="Subtilisin-like superfamily"/>
    <property type="match status" value="1"/>
</dbReference>
<evidence type="ECO:0000256" key="5">
    <source>
        <dbReference type="ARBA" id="ARBA00022825"/>
    </source>
</evidence>
<evidence type="ECO:0000256" key="1">
    <source>
        <dbReference type="ARBA" id="ARBA00011073"/>
    </source>
</evidence>
<evidence type="ECO:0000256" key="6">
    <source>
        <dbReference type="PROSITE-ProRule" id="PRU01240"/>
    </source>
</evidence>
<dbReference type="PANTHER" id="PTHR43806">
    <property type="entry name" value="PEPTIDASE S8"/>
    <property type="match status" value="1"/>
</dbReference>
<feature type="region of interest" description="Disordered" evidence="7">
    <location>
        <begin position="20"/>
        <end position="87"/>
    </location>
</feature>
<dbReference type="EMBL" id="RJLN01000029">
    <property type="protein sequence ID" value="RNL98793.1"/>
    <property type="molecule type" value="Genomic_DNA"/>
</dbReference>
<keyword evidence="3" id="KW-0732">Signal</keyword>
<evidence type="ECO:0000256" key="4">
    <source>
        <dbReference type="ARBA" id="ARBA00022801"/>
    </source>
</evidence>
<keyword evidence="2" id="KW-0645">Protease</keyword>
<dbReference type="InterPro" id="IPR050131">
    <property type="entry name" value="Peptidase_S8_subtilisin-like"/>
</dbReference>
<keyword evidence="11" id="KW-1185">Reference proteome</keyword>
<dbReference type="InterPro" id="IPR010435">
    <property type="entry name" value="C5a/SBT2-like_Fn3"/>
</dbReference>
<dbReference type="Proteomes" id="UP000280698">
    <property type="component" value="Unassembled WGS sequence"/>
</dbReference>
<evidence type="ECO:0000313" key="11">
    <source>
        <dbReference type="Proteomes" id="UP000280698"/>
    </source>
</evidence>
<dbReference type="PROSITE" id="PS51892">
    <property type="entry name" value="SUBTILASE"/>
    <property type="match status" value="1"/>
</dbReference>
<dbReference type="Pfam" id="PF00082">
    <property type="entry name" value="Peptidase_S8"/>
    <property type="match status" value="1"/>
</dbReference>
<dbReference type="InterPro" id="IPR000209">
    <property type="entry name" value="Peptidase_S8/S53_dom"/>
</dbReference>
<evidence type="ECO:0000313" key="10">
    <source>
        <dbReference type="EMBL" id="RNL98793.1"/>
    </source>
</evidence>
<gene>
    <name evidence="10" type="ORF">EFE23_12655</name>
</gene>
<accession>A0ABX9WIE9</accession>
<evidence type="ECO:0000256" key="2">
    <source>
        <dbReference type="ARBA" id="ARBA00022670"/>
    </source>
</evidence>
<dbReference type="SUPFAM" id="SSF52743">
    <property type="entry name" value="Subtilisin-like"/>
    <property type="match status" value="1"/>
</dbReference>
<feature type="compositionally biased region" description="Basic residues" evidence="7">
    <location>
        <begin position="46"/>
        <end position="67"/>
    </location>
</feature>
<protein>
    <recommendedName>
        <fullName evidence="12">Peptidase S8/S53 domain-containing protein</fullName>
    </recommendedName>
</protein>
<dbReference type="Gene3D" id="3.40.50.200">
    <property type="entry name" value="Peptidase S8/S53 domain"/>
    <property type="match status" value="2"/>
</dbReference>
<name>A0ABX9WIE9_9ACTN</name>
<dbReference type="InterPro" id="IPR036852">
    <property type="entry name" value="Peptidase_S8/S53_dom_sf"/>
</dbReference>
<feature type="compositionally biased region" description="Basic residues" evidence="7">
    <location>
        <begin position="76"/>
        <end position="86"/>
    </location>
</feature>
<comment type="caution">
    <text evidence="10">The sequence shown here is derived from an EMBL/GenBank/DDBJ whole genome shotgun (WGS) entry which is preliminary data.</text>
</comment>
<evidence type="ECO:0000256" key="7">
    <source>
        <dbReference type="SAM" id="MobiDB-lite"/>
    </source>
</evidence>
<feature type="domain" description="C5a peptidase/Subtilisin-like protease SBT2-like Fn3-like" evidence="9">
    <location>
        <begin position="439"/>
        <end position="546"/>
    </location>
</feature>
<dbReference type="PANTHER" id="PTHR43806:SF66">
    <property type="entry name" value="SERIN ENDOPEPTIDASE"/>
    <property type="match status" value="1"/>
</dbReference>
<dbReference type="PROSITE" id="PS00138">
    <property type="entry name" value="SUBTILASE_SER"/>
    <property type="match status" value="1"/>
</dbReference>
<dbReference type="Gene3D" id="2.60.40.4070">
    <property type="match status" value="1"/>
</dbReference>
<reference evidence="10 11" key="1">
    <citation type="submission" date="2018-11" db="EMBL/GenBank/DDBJ databases">
        <title>Micromonospora sp. PPF5-17, a new actinomycetes isolated from a hot spring soil.</title>
        <authorList>
            <person name="Thawai C."/>
        </authorList>
    </citation>
    <scope>NUCLEOTIDE SEQUENCE [LARGE SCALE GENOMIC DNA]</scope>
    <source>
        <strain evidence="10 11">PPF5-17</strain>
    </source>
</reference>
<organism evidence="10 11">
    <name type="scientific">Micromonospora solifontis</name>
    <dbReference type="NCBI Taxonomy" id="2487138"/>
    <lineage>
        <taxon>Bacteria</taxon>
        <taxon>Bacillati</taxon>
        <taxon>Actinomycetota</taxon>
        <taxon>Actinomycetes</taxon>
        <taxon>Micromonosporales</taxon>
        <taxon>Micromonosporaceae</taxon>
        <taxon>Micromonospora</taxon>
    </lineage>
</organism>